<evidence type="ECO:0000313" key="5">
    <source>
        <dbReference type="Proteomes" id="UP000011531"/>
    </source>
</evidence>
<dbReference type="CDD" id="cd09124">
    <property type="entry name" value="PLDc_like_TrmB_middle"/>
    <property type="match status" value="1"/>
</dbReference>
<dbReference type="RefSeq" id="WP_008422606.1">
    <property type="nucleotide sequence ID" value="NZ_AOIA01000082.1"/>
</dbReference>
<comment type="similarity">
    <text evidence="1">Belongs to the transcriptional regulator TrmB family.</text>
</comment>
<dbReference type="InterPro" id="IPR036388">
    <property type="entry name" value="WH-like_DNA-bd_sf"/>
</dbReference>
<dbReference type="AlphaFoldDB" id="L9XIU9"/>
<dbReference type="EMBL" id="AOIA01000082">
    <property type="protein sequence ID" value="ELY61679.1"/>
    <property type="molecule type" value="Genomic_DNA"/>
</dbReference>
<gene>
    <name evidence="4" type="ORF">C492_09265</name>
</gene>
<dbReference type="InterPro" id="IPR036390">
    <property type="entry name" value="WH_DNA-bd_sf"/>
</dbReference>
<accession>L9XIU9</accession>
<organism evidence="4 5">
    <name type="scientific">Natronococcus jeotgali DSM 18795</name>
    <dbReference type="NCBI Taxonomy" id="1227498"/>
    <lineage>
        <taxon>Archaea</taxon>
        <taxon>Methanobacteriati</taxon>
        <taxon>Methanobacteriota</taxon>
        <taxon>Stenosarchaea group</taxon>
        <taxon>Halobacteria</taxon>
        <taxon>Halobacteriales</taxon>
        <taxon>Natrialbaceae</taxon>
        <taxon>Natronococcus</taxon>
    </lineage>
</organism>
<proteinExistence type="inferred from homology"/>
<feature type="domain" description="Transcription regulator TrmB N-terminal" evidence="2">
    <location>
        <begin position="10"/>
        <end position="67"/>
    </location>
</feature>
<evidence type="ECO:0000256" key="1">
    <source>
        <dbReference type="ARBA" id="ARBA00007287"/>
    </source>
</evidence>
<dbReference type="OrthoDB" id="96194at2157"/>
<evidence type="ECO:0000313" key="4">
    <source>
        <dbReference type="EMBL" id="ELY61679.1"/>
    </source>
</evidence>
<sequence>MDEDELRDGLQEAGLSQYEANAYLAVLERGTAPAVKIAEQTGIPKSRIYDVLEDLERDDFVETFEQDSALSVRPRDPSEVMSDLQQRANKLATTAEAIEDRWERPEISGHKISIVKRFDSVIEQFRAAAEDATNRIQIGVSPSQFEAVRPVLEDAIDRGVFVKLCVATGIEDSHVVDEMEFEGVATEVRHRTLPAPFTALVDRSHTFFSSQSHPTDQYGIIIDDLTLTYVFHWYFQGALWGTWPHVYDSVTEGTKIEYINVRECVQDIAPIVNDGTVIPATVQGFNVQTGEDVTLSGEITEIISAAPPKDDGTLTLTQLASQATIVLEADGREYGIGGRGATLEDIEAIRVVLDQPEVWSKEMN</sequence>
<name>L9XIU9_9EURY</name>
<dbReference type="InterPro" id="IPR002831">
    <property type="entry name" value="Tscrpt_reg_TrmB_N"/>
</dbReference>
<keyword evidence="5" id="KW-1185">Reference proteome</keyword>
<evidence type="ECO:0000259" key="3">
    <source>
        <dbReference type="Pfam" id="PF11495"/>
    </source>
</evidence>
<feature type="domain" description="Transcription regulator TrmB C-terminal" evidence="3">
    <location>
        <begin position="112"/>
        <end position="354"/>
    </location>
</feature>
<reference evidence="4 5" key="1">
    <citation type="journal article" date="2014" name="PLoS Genet.">
        <title>Phylogenetically driven sequencing of extremely halophilic archaea reveals strategies for static and dynamic osmo-response.</title>
        <authorList>
            <person name="Becker E.A."/>
            <person name="Seitzer P.M."/>
            <person name="Tritt A."/>
            <person name="Larsen D."/>
            <person name="Krusor M."/>
            <person name="Yao A.I."/>
            <person name="Wu D."/>
            <person name="Madern D."/>
            <person name="Eisen J.A."/>
            <person name="Darling A.E."/>
            <person name="Facciotti M.T."/>
        </authorList>
    </citation>
    <scope>NUCLEOTIDE SEQUENCE [LARGE SCALE GENOMIC DNA]</scope>
    <source>
        <strain evidence="4 5">DSM 18795</strain>
    </source>
</reference>
<dbReference type="PANTHER" id="PTHR34293">
    <property type="entry name" value="HTH-TYPE TRANSCRIPTIONAL REGULATOR TRMBL2"/>
    <property type="match status" value="1"/>
</dbReference>
<dbReference type="InterPro" id="IPR021586">
    <property type="entry name" value="Tscrpt_reg_TrmB_C"/>
</dbReference>
<dbReference type="STRING" id="1227498.C492_09265"/>
<dbReference type="SUPFAM" id="SSF46785">
    <property type="entry name" value="Winged helix' DNA-binding domain"/>
    <property type="match status" value="1"/>
</dbReference>
<comment type="caution">
    <text evidence="4">The sequence shown here is derived from an EMBL/GenBank/DDBJ whole genome shotgun (WGS) entry which is preliminary data.</text>
</comment>
<dbReference type="SUPFAM" id="SSF159071">
    <property type="entry name" value="TrmB C-terminal domain-like"/>
    <property type="match status" value="1"/>
</dbReference>
<dbReference type="Gene3D" id="1.10.10.10">
    <property type="entry name" value="Winged helix-like DNA-binding domain superfamily/Winged helix DNA-binding domain"/>
    <property type="match status" value="1"/>
</dbReference>
<dbReference type="Proteomes" id="UP000011531">
    <property type="component" value="Unassembled WGS sequence"/>
</dbReference>
<protein>
    <submittedName>
        <fullName evidence="4">Transcriptional regulator</fullName>
    </submittedName>
</protein>
<dbReference type="Pfam" id="PF11495">
    <property type="entry name" value="Regulator_TrmB"/>
    <property type="match status" value="1"/>
</dbReference>
<dbReference type="PANTHER" id="PTHR34293:SF1">
    <property type="entry name" value="HTH-TYPE TRANSCRIPTIONAL REGULATOR TRMBL2"/>
    <property type="match status" value="1"/>
</dbReference>
<evidence type="ECO:0000259" key="2">
    <source>
        <dbReference type="Pfam" id="PF01978"/>
    </source>
</evidence>
<dbReference type="Pfam" id="PF01978">
    <property type="entry name" value="TrmB"/>
    <property type="match status" value="1"/>
</dbReference>
<dbReference type="InterPro" id="IPR051797">
    <property type="entry name" value="TrmB-like"/>
</dbReference>